<organism evidence="10 11">
    <name type="scientific">Stieleria bergensis</name>
    <dbReference type="NCBI Taxonomy" id="2528025"/>
    <lineage>
        <taxon>Bacteria</taxon>
        <taxon>Pseudomonadati</taxon>
        <taxon>Planctomycetota</taxon>
        <taxon>Planctomycetia</taxon>
        <taxon>Pirellulales</taxon>
        <taxon>Pirellulaceae</taxon>
        <taxon>Stieleria</taxon>
    </lineage>
</organism>
<evidence type="ECO:0000256" key="2">
    <source>
        <dbReference type="ARBA" id="ARBA00022642"/>
    </source>
</evidence>
<evidence type="ECO:0000256" key="6">
    <source>
        <dbReference type="ARBA" id="ARBA00039017"/>
    </source>
</evidence>
<keyword evidence="3" id="KW-0479">Metal-binding</keyword>
<reference evidence="10 11" key="1">
    <citation type="submission" date="2019-02" db="EMBL/GenBank/DDBJ databases">
        <title>Deep-cultivation of Planctomycetes and their phenomic and genomic characterization uncovers novel biology.</title>
        <authorList>
            <person name="Wiegand S."/>
            <person name="Jogler M."/>
            <person name="Boedeker C."/>
            <person name="Pinto D."/>
            <person name="Vollmers J."/>
            <person name="Rivas-Marin E."/>
            <person name="Kohn T."/>
            <person name="Peeters S.H."/>
            <person name="Heuer A."/>
            <person name="Rast P."/>
            <person name="Oberbeckmann S."/>
            <person name="Bunk B."/>
            <person name="Jeske O."/>
            <person name="Meyerdierks A."/>
            <person name="Storesund J.E."/>
            <person name="Kallscheuer N."/>
            <person name="Luecker S."/>
            <person name="Lage O.M."/>
            <person name="Pohl T."/>
            <person name="Merkel B.J."/>
            <person name="Hornburger P."/>
            <person name="Mueller R.-W."/>
            <person name="Bruemmer F."/>
            <person name="Labrenz M."/>
            <person name="Spormann A.M."/>
            <person name="Op den Camp H."/>
            <person name="Overmann J."/>
            <person name="Amann R."/>
            <person name="Jetten M.S.M."/>
            <person name="Mascher T."/>
            <person name="Medema M.H."/>
            <person name="Devos D.P."/>
            <person name="Kaster A.-K."/>
            <person name="Ovreas L."/>
            <person name="Rohde M."/>
            <person name="Galperin M.Y."/>
            <person name="Jogler C."/>
        </authorList>
    </citation>
    <scope>NUCLEOTIDE SEQUENCE [LARGE SCALE GENOMIC DNA]</scope>
    <source>
        <strain evidence="10 11">SV_7m_r</strain>
    </source>
</reference>
<evidence type="ECO:0000256" key="4">
    <source>
        <dbReference type="ARBA" id="ARBA00022801"/>
    </source>
</evidence>
<comment type="pathway">
    <text evidence="5">Cofactor biosynthesis; nicotinate biosynthesis; nicotinate from nicotinamide: step 1/1.</text>
</comment>
<dbReference type="FunFam" id="3.40.50.850:FF:000006">
    <property type="entry name" value="Bifunctional pyrazinamidase/nicotinamidase"/>
    <property type="match status" value="1"/>
</dbReference>
<evidence type="ECO:0000259" key="9">
    <source>
        <dbReference type="Pfam" id="PF00857"/>
    </source>
</evidence>
<dbReference type="InterPro" id="IPR052347">
    <property type="entry name" value="Isochorismatase_Nicotinamidase"/>
</dbReference>
<gene>
    <name evidence="10" type="primary">sttH</name>
    <name evidence="10" type="ORF">SV7mr_40430</name>
</gene>
<evidence type="ECO:0000256" key="1">
    <source>
        <dbReference type="ARBA" id="ARBA00006336"/>
    </source>
</evidence>
<proteinExistence type="inferred from homology"/>
<sequence length="199" mass="21828">MNTLILVDLQYDFMPGGSLAVPQGDEVVGIANNLMPQFDLVIATQDWHPSDHLSFASQHAGQAVGDLIQLDGLPQVLWPDHCIQQTPGAQLHHSLEQQRIQHIVQKGTDRTIDSYSGFFDNGRRQATGLGELLQQHQVDQVSVMGLATDYCVKFTALDAVRLGLNTQLILAGCRGVNLQPHDVQQAIEDMRSAGVRILS</sequence>
<dbReference type="GO" id="GO:0019363">
    <property type="term" value="P:pyridine nucleotide biosynthetic process"/>
    <property type="evidence" value="ECO:0007669"/>
    <property type="project" value="UniProtKB-KW"/>
</dbReference>
<dbReference type="EMBL" id="CP036272">
    <property type="protein sequence ID" value="QDT61506.1"/>
    <property type="molecule type" value="Genomic_DNA"/>
</dbReference>
<protein>
    <recommendedName>
        <fullName evidence="8">Nicotinamidase</fullName>
        <ecNumber evidence="6">3.5.1.19</ecNumber>
    </recommendedName>
    <alternativeName>
        <fullName evidence="7">Nicotinamide deamidase</fullName>
    </alternativeName>
</protein>
<dbReference type="InterPro" id="IPR000868">
    <property type="entry name" value="Isochorismatase-like_dom"/>
</dbReference>
<comment type="similarity">
    <text evidence="1">Belongs to the isochorismatase family.</text>
</comment>
<dbReference type="AlphaFoldDB" id="A0A517SZE1"/>
<keyword evidence="11" id="KW-1185">Reference proteome</keyword>
<dbReference type="SUPFAM" id="SSF52499">
    <property type="entry name" value="Isochorismatase-like hydrolases"/>
    <property type="match status" value="1"/>
</dbReference>
<evidence type="ECO:0000256" key="5">
    <source>
        <dbReference type="ARBA" id="ARBA00037900"/>
    </source>
</evidence>
<dbReference type="Proteomes" id="UP000315003">
    <property type="component" value="Chromosome"/>
</dbReference>
<dbReference type="RefSeq" id="WP_145275628.1">
    <property type="nucleotide sequence ID" value="NZ_CP036272.1"/>
</dbReference>
<feature type="domain" description="Isochorismatase-like" evidence="9">
    <location>
        <begin position="3"/>
        <end position="198"/>
    </location>
</feature>
<dbReference type="NCBIfam" id="NF008623">
    <property type="entry name" value="PRK11609.1"/>
    <property type="match status" value="1"/>
</dbReference>
<evidence type="ECO:0000256" key="3">
    <source>
        <dbReference type="ARBA" id="ARBA00022723"/>
    </source>
</evidence>
<dbReference type="GO" id="GO:0008936">
    <property type="term" value="F:nicotinamidase activity"/>
    <property type="evidence" value="ECO:0007669"/>
    <property type="project" value="UniProtKB-EC"/>
</dbReference>
<evidence type="ECO:0000313" key="10">
    <source>
        <dbReference type="EMBL" id="QDT61506.1"/>
    </source>
</evidence>
<name>A0A517SZE1_9BACT</name>
<keyword evidence="4 10" id="KW-0378">Hydrolase</keyword>
<dbReference type="Gene3D" id="3.40.50.850">
    <property type="entry name" value="Isochorismatase-like"/>
    <property type="match status" value="1"/>
</dbReference>
<evidence type="ECO:0000313" key="11">
    <source>
        <dbReference type="Proteomes" id="UP000315003"/>
    </source>
</evidence>
<dbReference type="PANTHER" id="PTHR11080">
    <property type="entry name" value="PYRAZINAMIDASE/NICOTINAMIDASE"/>
    <property type="match status" value="1"/>
</dbReference>
<dbReference type="PANTHER" id="PTHR11080:SF2">
    <property type="entry name" value="LD05707P"/>
    <property type="match status" value="1"/>
</dbReference>
<dbReference type="OrthoDB" id="6111975at2"/>
<dbReference type="GO" id="GO:0046872">
    <property type="term" value="F:metal ion binding"/>
    <property type="evidence" value="ECO:0007669"/>
    <property type="project" value="UniProtKB-KW"/>
</dbReference>
<dbReference type="InterPro" id="IPR036380">
    <property type="entry name" value="Isochorismatase-like_sf"/>
</dbReference>
<dbReference type="EC" id="3.5.1.19" evidence="6"/>
<dbReference type="CDD" id="cd01011">
    <property type="entry name" value="nicotinamidase"/>
    <property type="match status" value="1"/>
</dbReference>
<accession>A0A517SZE1</accession>
<dbReference type="Pfam" id="PF00857">
    <property type="entry name" value="Isochorismatase"/>
    <property type="match status" value="1"/>
</dbReference>
<evidence type="ECO:0000256" key="7">
    <source>
        <dbReference type="ARBA" id="ARBA00043224"/>
    </source>
</evidence>
<keyword evidence="2" id="KW-0662">Pyridine nucleotide biosynthesis</keyword>
<evidence type="ECO:0000256" key="8">
    <source>
        <dbReference type="ARBA" id="ARBA00072277"/>
    </source>
</evidence>